<keyword evidence="1" id="KW-0472">Membrane</keyword>
<sequence>MATTSPAGRFRPSLAALGFAVSAAVALAFAVPAIGWWFGVGMATDEDEAPAPPDPHAVVARAAAVAVLTVGVGLVLCLRRRHPSVGAGMIAGWTVLTVASGGFLTGVAPSLYEPMTRYASWINGTAESGATPLARRMDSALVGALSQSPGAVTRVVLAHLTPRASGTPGVRVQAGATITGGGGEEAIRGPLTRRLASRYERAEPPRGGFGARFKVGADIALEIGADSDGTVKIFLTTPLLPARSTVRALPQTRDERTFGQAADLARVADVRLRMVGATAAVPCPGGGTAHVFSTDAATPLLTSVDLTKTANATVLRMHNPPSADDLAVTNGALDLHLAGETHAPITIFRRCTP</sequence>
<evidence type="ECO:0000313" key="2">
    <source>
        <dbReference type="EMBL" id="MFC6886529.1"/>
    </source>
</evidence>
<feature type="transmembrane region" description="Helical" evidence="1">
    <location>
        <begin position="58"/>
        <end position="78"/>
    </location>
</feature>
<gene>
    <name evidence="2" type="ORF">ACFQKB_42685</name>
</gene>
<accession>A0ABW2CXH9</accession>
<feature type="transmembrane region" description="Helical" evidence="1">
    <location>
        <begin position="90"/>
        <end position="112"/>
    </location>
</feature>
<protein>
    <submittedName>
        <fullName evidence="2">Uncharacterized protein</fullName>
    </submittedName>
</protein>
<feature type="transmembrane region" description="Helical" evidence="1">
    <location>
        <begin position="12"/>
        <end position="38"/>
    </location>
</feature>
<keyword evidence="1" id="KW-0812">Transmembrane</keyword>
<organism evidence="2 3">
    <name type="scientific">Actinomadura yumaensis</name>
    <dbReference type="NCBI Taxonomy" id="111807"/>
    <lineage>
        <taxon>Bacteria</taxon>
        <taxon>Bacillati</taxon>
        <taxon>Actinomycetota</taxon>
        <taxon>Actinomycetes</taxon>
        <taxon>Streptosporangiales</taxon>
        <taxon>Thermomonosporaceae</taxon>
        <taxon>Actinomadura</taxon>
    </lineage>
</organism>
<evidence type="ECO:0000256" key="1">
    <source>
        <dbReference type="SAM" id="Phobius"/>
    </source>
</evidence>
<dbReference type="Proteomes" id="UP001596380">
    <property type="component" value="Unassembled WGS sequence"/>
</dbReference>
<comment type="caution">
    <text evidence="2">The sequence shown here is derived from an EMBL/GenBank/DDBJ whole genome shotgun (WGS) entry which is preliminary data.</text>
</comment>
<keyword evidence="1" id="KW-1133">Transmembrane helix</keyword>
<dbReference type="RefSeq" id="WP_378064109.1">
    <property type="nucleotide sequence ID" value="NZ_JBHSXS010000055.1"/>
</dbReference>
<name>A0ABW2CXH9_9ACTN</name>
<keyword evidence="3" id="KW-1185">Reference proteome</keyword>
<evidence type="ECO:0000313" key="3">
    <source>
        <dbReference type="Proteomes" id="UP001596380"/>
    </source>
</evidence>
<reference evidence="3" key="1">
    <citation type="journal article" date="2019" name="Int. J. Syst. Evol. Microbiol.">
        <title>The Global Catalogue of Microorganisms (GCM) 10K type strain sequencing project: providing services to taxonomists for standard genome sequencing and annotation.</title>
        <authorList>
            <consortium name="The Broad Institute Genomics Platform"/>
            <consortium name="The Broad Institute Genome Sequencing Center for Infectious Disease"/>
            <person name="Wu L."/>
            <person name="Ma J."/>
        </authorList>
    </citation>
    <scope>NUCLEOTIDE SEQUENCE [LARGE SCALE GENOMIC DNA]</scope>
    <source>
        <strain evidence="3">JCM 3369</strain>
    </source>
</reference>
<dbReference type="EMBL" id="JBHSXS010000055">
    <property type="protein sequence ID" value="MFC6886529.1"/>
    <property type="molecule type" value="Genomic_DNA"/>
</dbReference>
<proteinExistence type="predicted"/>